<name>A0A5B7HGM7_PORTR</name>
<accession>A0A5B7HGM7</accession>
<evidence type="ECO:0000313" key="1">
    <source>
        <dbReference type="EMBL" id="MPC69066.1"/>
    </source>
</evidence>
<dbReference type="EMBL" id="VSRR010028838">
    <property type="protein sequence ID" value="MPC69066.1"/>
    <property type="molecule type" value="Genomic_DNA"/>
</dbReference>
<keyword evidence="2" id="KW-1185">Reference proteome</keyword>
<dbReference type="Proteomes" id="UP000324222">
    <property type="component" value="Unassembled WGS sequence"/>
</dbReference>
<evidence type="ECO:0000313" key="2">
    <source>
        <dbReference type="Proteomes" id="UP000324222"/>
    </source>
</evidence>
<comment type="caution">
    <text evidence="1">The sequence shown here is derived from an EMBL/GenBank/DDBJ whole genome shotgun (WGS) entry which is preliminary data.</text>
</comment>
<sequence>MYCIRFPTRILCVAVCRMLQSRGLQIATVFHTPRRGECAMAAMLSRKTLNYNG</sequence>
<proteinExistence type="predicted"/>
<organism evidence="1 2">
    <name type="scientific">Portunus trituberculatus</name>
    <name type="common">Swimming crab</name>
    <name type="synonym">Neptunus trituberculatus</name>
    <dbReference type="NCBI Taxonomy" id="210409"/>
    <lineage>
        <taxon>Eukaryota</taxon>
        <taxon>Metazoa</taxon>
        <taxon>Ecdysozoa</taxon>
        <taxon>Arthropoda</taxon>
        <taxon>Crustacea</taxon>
        <taxon>Multicrustacea</taxon>
        <taxon>Malacostraca</taxon>
        <taxon>Eumalacostraca</taxon>
        <taxon>Eucarida</taxon>
        <taxon>Decapoda</taxon>
        <taxon>Pleocyemata</taxon>
        <taxon>Brachyura</taxon>
        <taxon>Eubrachyura</taxon>
        <taxon>Portunoidea</taxon>
        <taxon>Portunidae</taxon>
        <taxon>Portuninae</taxon>
        <taxon>Portunus</taxon>
    </lineage>
</organism>
<protein>
    <submittedName>
        <fullName evidence="1">Uncharacterized protein</fullName>
    </submittedName>
</protein>
<dbReference type="AlphaFoldDB" id="A0A5B7HGM7"/>
<reference evidence="1 2" key="1">
    <citation type="submission" date="2019-05" db="EMBL/GenBank/DDBJ databases">
        <title>Another draft genome of Portunus trituberculatus and its Hox gene families provides insights of decapod evolution.</title>
        <authorList>
            <person name="Jeong J.-H."/>
            <person name="Song I."/>
            <person name="Kim S."/>
            <person name="Choi T."/>
            <person name="Kim D."/>
            <person name="Ryu S."/>
            <person name="Kim W."/>
        </authorList>
    </citation>
    <scope>NUCLEOTIDE SEQUENCE [LARGE SCALE GENOMIC DNA]</scope>
    <source>
        <tissue evidence="1">Muscle</tissue>
    </source>
</reference>
<gene>
    <name evidence="1" type="ORF">E2C01_063280</name>
</gene>